<sequence length="237" mass="25063">MLVTVGRHWRPEGEIARIIPVSERGQDWTRIDGYVGAVRSRKVWLLLAIAAAVIGGAAAGVYYDGRNVPAAASPYNGIEWNAVQAVPKRAPDPEDIAWKDRSVLLDGPAPSQDALVDRGDGAAPVAGPTRKAGLGITVIDGDTFKLGNDTVRVAGIDAPETHPPRCMEEARLGLAATEQLRDLLSSGTVTLSDSGVDHDQYGRLLRNVAVDGRDVGQAMIAAGLARPFGSGRKPWCA</sequence>
<reference evidence="4" key="1">
    <citation type="journal article" date="2019" name="Int. J. Syst. Evol. Microbiol.">
        <title>The Global Catalogue of Microorganisms (GCM) 10K type strain sequencing project: providing services to taxonomists for standard genome sequencing and annotation.</title>
        <authorList>
            <consortium name="The Broad Institute Genomics Platform"/>
            <consortium name="The Broad Institute Genome Sequencing Center for Infectious Disease"/>
            <person name="Wu L."/>
            <person name="Ma J."/>
        </authorList>
    </citation>
    <scope>NUCLEOTIDE SEQUENCE [LARGE SCALE GENOMIC DNA]</scope>
    <source>
        <strain evidence="4">JCM 17543</strain>
    </source>
</reference>
<accession>A0ABP7LLD6</accession>
<dbReference type="InterPro" id="IPR016071">
    <property type="entry name" value="Staphylococal_nuclease_OB-fold"/>
</dbReference>
<evidence type="ECO:0000313" key="4">
    <source>
        <dbReference type="Proteomes" id="UP001500827"/>
    </source>
</evidence>
<comment type="caution">
    <text evidence="3">The sequence shown here is derived from an EMBL/GenBank/DDBJ whole genome shotgun (WGS) entry which is preliminary data.</text>
</comment>
<name>A0ABP7LLD6_9SPHN</name>
<keyword evidence="1" id="KW-1133">Transmembrane helix</keyword>
<dbReference type="RefSeq" id="WP_344699891.1">
    <property type="nucleotide sequence ID" value="NZ_BAABBM010000001.1"/>
</dbReference>
<dbReference type="SUPFAM" id="SSF50199">
    <property type="entry name" value="Staphylococcal nuclease"/>
    <property type="match status" value="1"/>
</dbReference>
<organism evidence="3 4">
    <name type="scientific">Sphingomonas limnosediminicola</name>
    <dbReference type="NCBI Taxonomy" id="940133"/>
    <lineage>
        <taxon>Bacteria</taxon>
        <taxon>Pseudomonadati</taxon>
        <taxon>Pseudomonadota</taxon>
        <taxon>Alphaproteobacteria</taxon>
        <taxon>Sphingomonadales</taxon>
        <taxon>Sphingomonadaceae</taxon>
        <taxon>Sphingomonas</taxon>
    </lineage>
</organism>
<dbReference type="Gene3D" id="2.40.50.90">
    <property type="match status" value="1"/>
</dbReference>
<keyword evidence="4" id="KW-1185">Reference proteome</keyword>
<dbReference type="Proteomes" id="UP001500827">
    <property type="component" value="Unassembled WGS sequence"/>
</dbReference>
<evidence type="ECO:0000259" key="2">
    <source>
        <dbReference type="PROSITE" id="PS50830"/>
    </source>
</evidence>
<gene>
    <name evidence="3" type="ORF">GCM10022276_23570</name>
</gene>
<dbReference type="EMBL" id="BAABBM010000001">
    <property type="protein sequence ID" value="GAA3904223.1"/>
    <property type="molecule type" value="Genomic_DNA"/>
</dbReference>
<proteinExistence type="predicted"/>
<dbReference type="Pfam" id="PF00565">
    <property type="entry name" value="SNase"/>
    <property type="match status" value="1"/>
</dbReference>
<evidence type="ECO:0000256" key="1">
    <source>
        <dbReference type="SAM" id="Phobius"/>
    </source>
</evidence>
<dbReference type="PROSITE" id="PS50830">
    <property type="entry name" value="TNASE_3"/>
    <property type="match status" value="1"/>
</dbReference>
<evidence type="ECO:0000313" key="3">
    <source>
        <dbReference type="EMBL" id="GAA3904223.1"/>
    </source>
</evidence>
<dbReference type="SMART" id="SM00318">
    <property type="entry name" value="SNc"/>
    <property type="match status" value="1"/>
</dbReference>
<protein>
    <recommendedName>
        <fullName evidence="2">TNase-like domain-containing protein</fullName>
    </recommendedName>
</protein>
<feature type="transmembrane region" description="Helical" evidence="1">
    <location>
        <begin position="43"/>
        <end position="63"/>
    </location>
</feature>
<dbReference type="InterPro" id="IPR035437">
    <property type="entry name" value="SNase_OB-fold_sf"/>
</dbReference>
<keyword evidence="1" id="KW-0472">Membrane</keyword>
<keyword evidence="1" id="KW-0812">Transmembrane</keyword>
<feature type="domain" description="TNase-like" evidence="2">
    <location>
        <begin position="129"/>
        <end position="226"/>
    </location>
</feature>